<dbReference type="GO" id="GO:0005096">
    <property type="term" value="F:GTPase activator activity"/>
    <property type="evidence" value="ECO:0007669"/>
    <property type="project" value="UniProtKB-KW"/>
</dbReference>
<dbReference type="InterPro" id="IPR035969">
    <property type="entry name" value="Rab-GAP_TBC_sf"/>
</dbReference>
<dbReference type="GO" id="GO:0005737">
    <property type="term" value="C:cytoplasm"/>
    <property type="evidence" value="ECO:0007669"/>
    <property type="project" value="UniProtKB-ARBA"/>
</dbReference>
<dbReference type="STRING" id="1299270.R9AU15"/>
<dbReference type="Gene3D" id="6.10.140.910">
    <property type="match status" value="1"/>
</dbReference>
<dbReference type="PANTHER" id="PTHR22957">
    <property type="entry name" value="TBC1 DOMAIN FAMILY MEMBER GTPASE-ACTIVATING PROTEIN"/>
    <property type="match status" value="1"/>
</dbReference>
<dbReference type="CDD" id="cd21044">
    <property type="entry name" value="Rab11BD_RAB3IP_like"/>
    <property type="match status" value="1"/>
</dbReference>
<dbReference type="InterPro" id="IPR000195">
    <property type="entry name" value="Rab-GAP-TBC_dom"/>
</dbReference>
<dbReference type="Proteomes" id="UP000014064">
    <property type="component" value="Unassembled WGS sequence"/>
</dbReference>
<feature type="compositionally biased region" description="Basic and acidic residues" evidence="2">
    <location>
        <begin position="505"/>
        <end position="514"/>
    </location>
</feature>
<dbReference type="Gene3D" id="1.10.472.80">
    <property type="entry name" value="Ypt/Rab-GAP domain of gyp1p, domain 3"/>
    <property type="match status" value="1"/>
</dbReference>
<feature type="region of interest" description="Disordered" evidence="2">
    <location>
        <begin position="704"/>
        <end position="777"/>
    </location>
</feature>
<feature type="domain" description="Rab-GAP TBC" evidence="3">
    <location>
        <begin position="399"/>
        <end position="649"/>
    </location>
</feature>
<feature type="compositionally biased region" description="Basic residues" evidence="2">
    <location>
        <begin position="1327"/>
        <end position="1338"/>
    </location>
</feature>
<feature type="compositionally biased region" description="Basic and acidic residues" evidence="2">
    <location>
        <begin position="1268"/>
        <end position="1313"/>
    </location>
</feature>
<protein>
    <submittedName>
        <fullName evidence="4">GTPase-activating protein gyp7</fullName>
    </submittedName>
</protein>
<keyword evidence="1" id="KW-0343">GTPase activation</keyword>
<organism evidence="4 5">
    <name type="scientific">Wallemia ichthyophaga (strain EXF-994 / CBS 113033)</name>
    <dbReference type="NCBI Taxonomy" id="1299270"/>
    <lineage>
        <taxon>Eukaryota</taxon>
        <taxon>Fungi</taxon>
        <taxon>Dikarya</taxon>
        <taxon>Basidiomycota</taxon>
        <taxon>Wallemiomycotina</taxon>
        <taxon>Wallemiomycetes</taxon>
        <taxon>Wallemiales</taxon>
        <taxon>Wallemiaceae</taxon>
        <taxon>Wallemia</taxon>
    </lineage>
</organism>
<evidence type="ECO:0000256" key="2">
    <source>
        <dbReference type="SAM" id="MobiDB-lite"/>
    </source>
</evidence>
<feature type="compositionally biased region" description="Low complexity" evidence="2">
    <location>
        <begin position="1382"/>
        <end position="1398"/>
    </location>
</feature>
<dbReference type="OrthoDB" id="1748564at2759"/>
<feature type="compositionally biased region" description="Low complexity" evidence="2">
    <location>
        <begin position="1252"/>
        <end position="1266"/>
    </location>
</feature>
<dbReference type="EMBL" id="KE007226">
    <property type="protein sequence ID" value="EOR03581.1"/>
    <property type="molecule type" value="Genomic_DNA"/>
</dbReference>
<evidence type="ECO:0000259" key="3">
    <source>
        <dbReference type="PROSITE" id="PS50086"/>
    </source>
</evidence>
<dbReference type="KEGG" id="wic:J056_003038"/>
<dbReference type="SUPFAM" id="SSF144284">
    <property type="entry name" value="Sec2 N-terminal region"/>
    <property type="match status" value="1"/>
</dbReference>
<feature type="region of interest" description="Disordered" evidence="2">
    <location>
        <begin position="493"/>
        <end position="519"/>
    </location>
</feature>
<dbReference type="HOGENOM" id="CLU_251962_0_0_1"/>
<feature type="region of interest" description="Disordered" evidence="2">
    <location>
        <begin position="954"/>
        <end position="983"/>
    </location>
</feature>
<gene>
    <name evidence="4" type="ORF">J056_003038</name>
</gene>
<dbReference type="SUPFAM" id="SSF47923">
    <property type="entry name" value="Ypt/Rab-GAP domain of gyp1p"/>
    <property type="match status" value="2"/>
</dbReference>
<feature type="region of interest" description="Disordered" evidence="2">
    <location>
        <begin position="1212"/>
        <end position="1401"/>
    </location>
</feature>
<accession>R9AU15</accession>
<dbReference type="InterPro" id="IPR009449">
    <property type="entry name" value="Sec2_N"/>
</dbReference>
<feature type="compositionally biased region" description="Basic and acidic residues" evidence="2">
    <location>
        <begin position="729"/>
        <end position="744"/>
    </location>
</feature>
<evidence type="ECO:0000256" key="1">
    <source>
        <dbReference type="ARBA" id="ARBA00022468"/>
    </source>
</evidence>
<dbReference type="Pfam" id="PF12068">
    <property type="entry name" value="PH_RBD"/>
    <property type="match status" value="1"/>
</dbReference>
<dbReference type="RefSeq" id="XP_009266617.1">
    <property type="nucleotide sequence ID" value="XM_009268342.1"/>
</dbReference>
<feature type="compositionally biased region" description="Acidic residues" evidence="2">
    <location>
        <begin position="716"/>
        <end position="728"/>
    </location>
</feature>
<dbReference type="PROSITE" id="PS50086">
    <property type="entry name" value="TBC_RABGAP"/>
    <property type="match status" value="1"/>
</dbReference>
<dbReference type="GeneID" id="20375990"/>
<dbReference type="SMART" id="SM00164">
    <property type="entry name" value="TBC"/>
    <property type="match status" value="1"/>
</dbReference>
<proteinExistence type="predicted"/>
<name>R9AU15_WALI9</name>
<dbReference type="InterPro" id="IPR021935">
    <property type="entry name" value="SGSM1/2_RBD"/>
</dbReference>
<dbReference type="eggNOG" id="KOG2197">
    <property type="taxonomic scope" value="Eukaryota"/>
</dbReference>
<feature type="region of interest" description="Disordered" evidence="2">
    <location>
        <begin position="1100"/>
        <end position="1137"/>
    </location>
</feature>
<dbReference type="PANTHER" id="PTHR22957:SF502">
    <property type="entry name" value="SMALL G PROTEIN SIGNALING MODULATOR 2-RELATED"/>
    <property type="match status" value="1"/>
</dbReference>
<feature type="compositionally biased region" description="Low complexity" evidence="2">
    <location>
        <begin position="1106"/>
        <end position="1129"/>
    </location>
</feature>
<dbReference type="Pfam" id="PF06428">
    <property type="entry name" value="Sec2p"/>
    <property type="match status" value="1"/>
</dbReference>
<sequence length="1439" mass="159987">MSKLLYSKSKVNINTAKCKIPGNLALVEDPNDSITISWLPETILKELDEEDKFVLVESTNKIEVIVNPPPHINDSYAFNYPISDIYSIMLNPPSISNWYGTVTINLQGGVTLPVLHFHDDEITSSSIPRTRGTWGGNEFISCLRLYISLLQSQITNNLFLVDPNPIDKTFHQQPQPQSQPPTQQSLLHYALNPQSTHSQRISTRFNSHQRDNSTTTMKGFFPDNVADATPAVNNFTSVYQNTLTSFANISRFSKQTAHNILSHPLAQPILPHLPTPVQSRAVAGRSHAGEYDSARIYLAKWARKVAEEGDRNSGQGGERREGVGVMRPSSNSVDENIQTVDGSVESDLGNFQLLNVSSERCTRDPTHPITLPECTAWFDHTGKPLISESEMRERVFRRGTESTAKSLIWPFILSVIPWDTTHQDRQSAWDDLDTQYVQLKSTWKNLDVFHDKQVTEERHRIRVDCLRTDRNVPLFAKSDSELNELKLGIAELGENGSTSGSGDSSEDKHSDSKEGSSQAYSNVHVRKLQGILLTYNFYEKGLGYVQGMSDLIAPLYVISEANESTTFWLFVNLMNRTKENFAADQKGMSRKLITLQDLIRVMDPQLYQHFKQSDNLNMFFCFRWILVMFKREFLFSDIITLWEALFTRPVQQQFELFVALAVLESHRDIILRYLMEFDEMLKYCNDLSGTIDVHKTLNTAQTSSSIPSLIDNGPDYADDNEDYDDNEDHGDHLGEDSEVAHDSEAIQGSPAANDIHVIPSPDDIPAAQPHSSRSTSLLNQDIDKTAARAASNPHALVIASLRAQIDELTSQLNSLNAKLVHTFDKSDNLQQELDEARTLHHHHQLRITALEKETAAVKTSLDNGTLVERENVMHELTHMVDSIVTETQKATLARQDKAAIEQDLDDLSANLFAEANRMVGVERLLKAQEADRRRVAEERLVEAEEAVRVTQRQMSEWVERGESSNGALQPPAASDSNLKPTLTPVPTLTHTHIPYLEFISYLHTLASAASVRQRASESQTPSQLLPLDLSHAFLRRLLEEDVEPTLRLDLSRAFGLLTRGKVLTAVTEGTLELEPARGAEFAPGTECALSGRVLIPVRDGEGGHKGSASQSSFFSWSGSGRGSSRPASTGAGGNADAGTGESAIHVFRLSASPTATRYPVDAGWAVPRLRAACELWRYVRALQASVVTMQPPFCPPAGCQTREAFDASIGRMGLKSGRKGGDGLSGDTNPSPTIPPPATGRSFWGAFQYARSTPSVSAPSSASPSPLHADKTELPDETKKGVRETHDIAGRVDDHIDESSRSDHTHTQDDTHHPHLVLSNPQQPPPKPKRGRRSRGRKGTVTGAPPSIPSQRDKEDEEGSENKNQENIARQNSDDKSDKSVDSNTTLTQNTLDLQLSDTAEKEIETETETWEMARWRQIVELKQNMFWARVNGDPNASM</sequence>
<reference evidence="5" key="1">
    <citation type="journal article" date="2013" name="BMC Genomics">
        <title>Genome and transcriptome sequencing of the halophilic fungus Wallemia ichthyophaga: haloadaptations present and absent.</title>
        <authorList>
            <person name="Zajc J."/>
            <person name="Liu Y."/>
            <person name="Dai W."/>
            <person name="Yang Z."/>
            <person name="Hu J."/>
            <person name="Gostincar C."/>
            <person name="Gunde-Cimerman N."/>
        </authorList>
    </citation>
    <scope>NUCLEOTIDE SEQUENCE [LARGE SCALE GENOMIC DNA]</scope>
    <source>
        <strain evidence="5">EXF-994 / CBS 113033</strain>
    </source>
</reference>
<keyword evidence="5" id="KW-1185">Reference proteome</keyword>
<feature type="compositionally biased region" description="Basic and acidic residues" evidence="2">
    <location>
        <begin position="1372"/>
        <end position="1381"/>
    </location>
</feature>
<evidence type="ECO:0000313" key="4">
    <source>
        <dbReference type="EMBL" id="EOR03581.1"/>
    </source>
</evidence>
<feature type="compositionally biased region" description="Basic and acidic residues" evidence="2">
    <location>
        <begin position="307"/>
        <end position="322"/>
    </location>
</feature>
<dbReference type="Pfam" id="PF00566">
    <property type="entry name" value="RabGAP-TBC"/>
    <property type="match status" value="1"/>
</dbReference>
<feature type="region of interest" description="Disordered" evidence="2">
    <location>
        <begin position="307"/>
        <end position="334"/>
    </location>
</feature>
<feature type="compositionally biased region" description="Low complexity" evidence="2">
    <location>
        <begin position="493"/>
        <end position="503"/>
    </location>
</feature>
<dbReference type="Gene3D" id="1.10.8.270">
    <property type="entry name" value="putative rabgap domain of human tbc1 domain family member 14 like domains"/>
    <property type="match status" value="1"/>
</dbReference>
<evidence type="ECO:0000313" key="5">
    <source>
        <dbReference type="Proteomes" id="UP000014064"/>
    </source>
</evidence>